<feature type="region of interest" description="Disordered" evidence="1">
    <location>
        <begin position="80"/>
        <end position="99"/>
    </location>
</feature>
<name>A0A087GHA6_ARAAL</name>
<gene>
    <name evidence="2" type="ordered locus">AALP_Aa7g109700</name>
</gene>
<protein>
    <submittedName>
        <fullName evidence="2">Uncharacterized protein</fullName>
    </submittedName>
</protein>
<dbReference type="Proteomes" id="UP000029120">
    <property type="component" value="Chromosome 7"/>
</dbReference>
<dbReference type="Gramene" id="KFK29258">
    <property type="protein sequence ID" value="KFK29258"/>
    <property type="gene ID" value="AALP_AA7G109700"/>
</dbReference>
<proteinExistence type="predicted"/>
<dbReference type="AlphaFoldDB" id="A0A087GHA6"/>
<organism evidence="2 3">
    <name type="scientific">Arabis alpina</name>
    <name type="common">Alpine rock-cress</name>
    <dbReference type="NCBI Taxonomy" id="50452"/>
    <lineage>
        <taxon>Eukaryota</taxon>
        <taxon>Viridiplantae</taxon>
        <taxon>Streptophyta</taxon>
        <taxon>Embryophyta</taxon>
        <taxon>Tracheophyta</taxon>
        <taxon>Spermatophyta</taxon>
        <taxon>Magnoliopsida</taxon>
        <taxon>eudicotyledons</taxon>
        <taxon>Gunneridae</taxon>
        <taxon>Pentapetalae</taxon>
        <taxon>rosids</taxon>
        <taxon>malvids</taxon>
        <taxon>Brassicales</taxon>
        <taxon>Brassicaceae</taxon>
        <taxon>Arabideae</taxon>
        <taxon>Arabis</taxon>
    </lineage>
</organism>
<feature type="compositionally biased region" description="Low complexity" evidence="1">
    <location>
        <begin position="82"/>
        <end position="91"/>
    </location>
</feature>
<sequence>MAAKAKADLEAGRIPAFKIDGTCEVLPSEALVAQSLGVTPLASLPVNSDSLAVPPCSTVQTDVDISQPLLPCAPSLTPLTRSASELSSESSLPKRRRTSQWPLSHVDPVMPLCYTAPQHKATLISLIGGVGVSLCNLDRLSVSELLFFD</sequence>
<reference evidence="3" key="1">
    <citation type="journal article" date="2015" name="Nat. Plants">
        <title>Genome expansion of Arabis alpina linked with retrotransposition and reduced symmetric DNA methylation.</title>
        <authorList>
            <person name="Willing E.M."/>
            <person name="Rawat V."/>
            <person name="Mandakova T."/>
            <person name="Maumus F."/>
            <person name="James G.V."/>
            <person name="Nordstroem K.J."/>
            <person name="Becker C."/>
            <person name="Warthmann N."/>
            <person name="Chica C."/>
            <person name="Szarzynska B."/>
            <person name="Zytnicki M."/>
            <person name="Albani M.C."/>
            <person name="Kiefer C."/>
            <person name="Bergonzi S."/>
            <person name="Castaings L."/>
            <person name="Mateos J.L."/>
            <person name="Berns M.C."/>
            <person name="Bujdoso N."/>
            <person name="Piofczyk T."/>
            <person name="de Lorenzo L."/>
            <person name="Barrero-Sicilia C."/>
            <person name="Mateos I."/>
            <person name="Piednoel M."/>
            <person name="Hagmann J."/>
            <person name="Chen-Min-Tao R."/>
            <person name="Iglesias-Fernandez R."/>
            <person name="Schuster S.C."/>
            <person name="Alonso-Blanco C."/>
            <person name="Roudier F."/>
            <person name="Carbonero P."/>
            <person name="Paz-Ares J."/>
            <person name="Davis S.J."/>
            <person name="Pecinka A."/>
            <person name="Quesneville H."/>
            <person name="Colot V."/>
            <person name="Lysak M.A."/>
            <person name="Weigel D."/>
            <person name="Coupland G."/>
            <person name="Schneeberger K."/>
        </authorList>
    </citation>
    <scope>NUCLEOTIDE SEQUENCE [LARGE SCALE GENOMIC DNA]</scope>
    <source>
        <strain evidence="3">cv. Pajares</strain>
    </source>
</reference>
<keyword evidence="3" id="KW-1185">Reference proteome</keyword>
<evidence type="ECO:0000256" key="1">
    <source>
        <dbReference type="SAM" id="MobiDB-lite"/>
    </source>
</evidence>
<accession>A0A087GHA6</accession>
<dbReference type="EMBL" id="CM002875">
    <property type="protein sequence ID" value="KFK29258.1"/>
    <property type="molecule type" value="Genomic_DNA"/>
</dbReference>
<evidence type="ECO:0000313" key="2">
    <source>
        <dbReference type="EMBL" id="KFK29258.1"/>
    </source>
</evidence>
<evidence type="ECO:0000313" key="3">
    <source>
        <dbReference type="Proteomes" id="UP000029120"/>
    </source>
</evidence>